<feature type="compositionally biased region" description="Pro residues" evidence="4">
    <location>
        <begin position="66"/>
        <end position="77"/>
    </location>
</feature>
<dbReference type="PANTHER" id="PTHR30085">
    <property type="entry name" value="AMINO ACID ABC TRANSPORTER PERMEASE"/>
    <property type="match status" value="1"/>
</dbReference>
<evidence type="ECO:0000256" key="1">
    <source>
        <dbReference type="ARBA" id="ARBA00010333"/>
    </source>
</evidence>
<dbReference type="Proteomes" id="UP000032545">
    <property type="component" value="Unassembled WGS sequence"/>
</dbReference>
<dbReference type="InterPro" id="IPR051455">
    <property type="entry name" value="Bact_solute-bind_prot3"/>
</dbReference>
<dbReference type="GO" id="GO:0005576">
    <property type="term" value="C:extracellular region"/>
    <property type="evidence" value="ECO:0007669"/>
    <property type="project" value="TreeGrafter"/>
</dbReference>
<dbReference type="Gene3D" id="3.40.190.10">
    <property type="entry name" value="Periplasmic binding protein-like II"/>
    <property type="match status" value="2"/>
</dbReference>
<comment type="similarity">
    <text evidence="1">Belongs to the bacterial solute-binding protein 3 family.</text>
</comment>
<reference evidence="7" key="1">
    <citation type="submission" date="2015-02" db="EMBL/GenBank/DDBJ databases">
        <title>Draft Genome of Frankia sp. CpI1-S.</title>
        <authorList>
            <person name="Oshone R.T."/>
            <person name="Ngom M."/>
            <person name="Ghodhbane-Gtari F."/>
            <person name="Gtari M."/>
            <person name="Morris K."/>
            <person name="Thomas K."/>
            <person name="Sen A."/>
            <person name="Tisa L.S."/>
        </authorList>
    </citation>
    <scope>NUCLEOTIDE SEQUENCE [LARGE SCALE GENOMIC DNA]</scope>
    <source>
        <strain evidence="7">CpI1-S</strain>
    </source>
</reference>
<accession>A0A0D8BFJ3</accession>
<keyword evidence="3" id="KW-0732">Signal</keyword>
<dbReference type="SUPFAM" id="SSF53850">
    <property type="entry name" value="Periplasmic binding protein-like II"/>
    <property type="match status" value="1"/>
</dbReference>
<proteinExistence type="inferred from homology"/>
<feature type="domain" description="Solute-binding protein family 3/N-terminal" evidence="5">
    <location>
        <begin position="119"/>
        <end position="341"/>
    </location>
</feature>
<feature type="compositionally biased region" description="Pro residues" evidence="4">
    <location>
        <begin position="94"/>
        <end position="103"/>
    </location>
</feature>
<evidence type="ECO:0000256" key="3">
    <source>
        <dbReference type="ARBA" id="ARBA00022729"/>
    </source>
</evidence>
<dbReference type="EMBL" id="JYFN01000020">
    <property type="protein sequence ID" value="KJE22724.1"/>
    <property type="molecule type" value="Genomic_DNA"/>
</dbReference>
<dbReference type="CDD" id="cd13690">
    <property type="entry name" value="PBP2_GluB"/>
    <property type="match status" value="1"/>
</dbReference>
<keyword evidence="2" id="KW-0813">Transport</keyword>
<dbReference type="PANTHER" id="PTHR30085:SF6">
    <property type="entry name" value="ABC TRANSPORTER GLUTAMINE-BINDING PROTEIN GLNH"/>
    <property type="match status" value="1"/>
</dbReference>
<sequence length="356" mass="36761">MPKTPITPITTTSMTPMTPITPMMLPRVIAVAVAVLLALAGAGCATVDAGLPAQARPLVTTAAASPPAPGAPAPGAPAPAGGAAGCGDPQASLRPPPVPPAPGAMPAGTFLATIQHRGYLRAAVLADVPPFGSINAFTGQFEGFDVDLANRIGRAIFGADGHVRFRATTYAERIPVLQRGDVDIVVATMTTNCERRRQIDFSTVYWYETQRVLVPLDSPARGLDDLGGQPVCTAAGTTTVDTLRRAPSHPLVRTVPNIADCLVLLQSGQVAGITTTSAVLAGMAAQDPRVHLVGPGLSNEPDAIGVARGHPELTRFVNGVLADVLRDGTWAALVQHWLPALRPPPAVPVPRYTDGG</sequence>
<evidence type="ECO:0000313" key="7">
    <source>
        <dbReference type="Proteomes" id="UP000032545"/>
    </source>
</evidence>
<dbReference type="GO" id="GO:0030288">
    <property type="term" value="C:outer membrane-bounded periplasmic space"/>
    <property type="evidence" value="ECO:0007669"/>
    <property type="project" value="TreeGrafter"/>
</dbReference>
<evidence type="ECO:0000256" key="4">
    <source>
        <dbReference type="SAM" id="MobiDB-lite"/>
    </source>
</evidence>
<evidence type="ECO:0000259" key="5">
    <source>
        <dbReference type="SMART" id="SM00062"/>
    </source>
</evidence>
<dbReference type="SMART" id="SM00062">
    <property type="entry name" value="PBPb"/>
    <property type="match status" value="1"/>
</dbReference>
<dbReference type="InterPro" id="IPR001638">
    <property type="entry name" value="Solute-binding_3/MltF_N"/>
</dbReference>
<feature type="region of interest" description="Disordered" evidence="4">
    <location>
        <begin position="62"/>
        <end position="104"/>
    </location>
</feature>
<organism evidence="6 7">
    <name type="scientific">Frankia torreyi</name>
    <dbReference type="NCBI Taxonomy" id="1856"/>
    <lineage>
        <taxon>Bacteria</taxon>
        <taxon>Bacillati</taxon>
        <taxon>Actinomycetota</taxon>
        <taxon>Actinomycetes</taxon>
        <taxon>Frankiales</taxon>
        <taxon>Frankiaceae</taxon>
        <taxon>Frankia</taxon>
    </lineage>
</organism>
<protein>
    <submittedName>
        <fullName evidence="6">Amino acid ABC transporter substrate-binding protein, PAAT family</fullName>
    </submittedName>
</protein>
<evidence type="ECO:0000256" key="2">
    <source>
        <dbReference type="ARBA" id="ARBA00022448"/>
    </source>
</evidence>
<name>A0A0D8BFJ3_9ACTN</name>
<evidence type="ECO:0000313" key="6">
    <source>
        <dbReference type="EMBL" id="KJE22724.1"/>
    </source>
</evidence>
<reference evidence="6 7" key="2">
    <citation type="journal article" date="2016" name="Genome Announc.">
        <title>Permanent Draft Genome Sequences for Two Variants of Frankia sp. Strain CpI1, the First Frankia Strain Isolated from Root Nodules of Comptonia peregrina.</title>
        <authorList>
            <person name="Oshone R."/>
            <person name="Hurst S.G.IV."/>
            <person name="Abebe-Akele F."/>
            <person name="Simpson S."/>
            <person name="Morris K."/>
            <person name="Thomas W.K."/>
            <person name="Tisa L.S."/>
        </authorList>
    </citation>
    <scope>NUCLEOTIDE SEQUENCE [LARGE SCALE GENOMIC DNA]</scope>
    <source>
        <strain evidence="7">CpI1-S</strain>
    </source>
</reference>
<dbReference type="GO" id="GO:0006865">
    <property type="term" value="P:amino acid transport"/>
    <property type="evidence" value="ECO:0007669"/>
    <property type="project" value="TreeGrafter"/>
</dbReference>
<gene>
    <name evidence="6" type="ORF">FF36_02903</name>
</gene>
<dbReference type="AlphaFoldDB" id="A0A0D8BFJ3"/>
<dbReference type="PATRIC" id="fig|1502723.3.peg.2042"/>
<keyword evidence="7" id="KW-1185">Reference proteome</keyword>
<comment type="caution">
    <text evidence="6">The sequence shown here is derived from an EMBL/GenBank/DDBJ whole genome shotgun (WGS) entry which is preliminary data.</text>
</comment>
<dbReference type="Pfam" id="PF00497">
    <property type="entry name" value="SBP_bac_3"/>
    <property type="match status" value="1"/>
</dbReference>